<feature type="compositionally biased region" description="Basic and acidic residues" evidence="4">
    <location>
        <begin position="1916"/>
        <end position="1926"/>
    </location>
</feature>
<feature type="region of interest" description="Disordered" evidence="4">
    <location>
        <begin position="15"/>
        <end position="41"/>
    </location>
</feature>
<dbReference type="PROSITE" id="PS50297">
    <property type="entry name" value="ANK_REP_REGION"/>
    <property type="match status" value="13"/>
</dbReference>
<feature type="repeat" description="ANK" evidence="3">
    <location>
        <begin position="808"/>
        <end position="840"/>
    </location>
</feature>
<feature type="repeat" description="ANK" evidence="3">
    <location>
        <begin position="609"/>
        <end position="641"/>
    </location>
</feature>
<feature type="repeat" description="ANK" evidence="3">
    <location>
        <begin position="740"/>
        <end position="772"/>
    </location>
</feature>
<keyword evidence="2 3" id="KW-0040">ANK repeat</keyword>
<dbReference type="PANTHER" id="PTHR24198">
    <property type="entry name" value="ANKYRIN REPEAT AND PROTEIN KINASE DOMAIN-CONTAINING PROTEIN"/>
    <property type="match status" value="1"/>
</dbReference>
<feature type="repeat" description="ANK" evidence="3">
    <location>
        <begin position="168"/>
        <end position="200"/>
    </location>
</feature>
<dbReference type="Pfam" id="PF00023">
    <property type="entry name" value="Ank"/>
    <property type="match status" value="2"/>
</dbReference>
<feature type="repeat" description="ANK" evidence="3">
    <location>
        <begin position="270"/>
        <end position="302"/>
    </location>
</feature>
<dbReference type="InterPro" id="IPR036770">
    <property type="entry name" value="Ankyrin_rpt-contain_sf"/>
</dbReference>
<feature type="repeat" description="ANK" evidence="3">
    <location>
        <begin position="1393"/>
        <end position="1425"/>
    </location>
</feature>
<dbReference type="SMART" id="SM00248">
    <property type="entry name" value="ANK"/>
    <property type="match status" value="44"/>
</dbReference>
<comment type="caution">
    <text evidence="5">The sequence shown here is derived from an EMBL/GenBank/DDBJ whole genome shotgun (WGS) entry which is preliminary data.</text>
</comment>
<dbReference type="PANTHER" id="PTHR24198:SF165">
    <property type="entry name" value="ANKYRIN REPEAT-CONTAINING PROTEIN-RELATED"/>
    <property type="match status" value="1"/>
</dbReference>
<feature type="repeat" description="ANK" evidence="3">
    <location>
        <begin position="540"/>
        <end position="572"/>
    </location>
</feature>
<name>A0A267FC59_9PLAT</name>
<feature type="repeat" description="ANK" evidence="3">
    <location>
        <begin position="1734"/>
        <end position="1758"/>
    </location>
</feature>
<evidence type="ECO:0000313" key="5">
    <source>
        <dbReference type="EMBL" id="PAA70804.1"/>
    </source>
</evidence>
<dbReference type="PRINTS" id="PR01415">
    <property type="entry name" value="ANKYRIN"/>
</dbReference>
<dbReference type="Pfam" id="PF12796">
    <property type="entry name" value="Ank_2"/>
    <property type="match status" value="11"/>
</dbReference>
<dbReference type="PROSITE" id="PS50088">
    <property type="entry name" value="ANK_REPEAT"/>
    <property type="match status" value="18"/>
</dbReference>
<dbReference type="Gene3D" id="1.25.40.20">
    <property type="entry name" value="Ankyrin repeat-containing domain"/>
    <property type="match status" value="12"/>
</dbReference>
<dbReference type="EMBL" id="NIVC01001206">
    <property type="protein sequence ID" value="PAA70804.1"/>
    <property type="molecule type" value="Genomic_DNA"/>
</dbReference>
<keyword evidence="6" id="KW-1185">Reference proteome</keyword>
<feature type="repeat" description="ANK" evidence="3">
    <location>
        <begin position="1599"/>
        <end position="1631"/>
    </location>
</feature>
<feature type="repeat" description="ANK" evidence="3">
    <location>
        <begin position="1291"/>
        <end position="1323"/>
    </location>
</feature>
<feature type="repeat" description="ANK" evidence="3">
    <location>
        <begin position="1156"/>
        <end position="1188"/>
    </location>
</feature>
<feature type="repeat" description="ANK" evidence="3">
    <location>
        <begin position="406"/>
        <end position="438"/>
    </location>
</feature>
<feature type="repeat" description="ANK" evidence="3">
    <location>
        <begin position="707"/>
        <end position="739"/>
    </location>
</feature>
<keyword evidence="1" id="KW-0677">Repeat</keyword>
<evidence type="ECO:0000256" key="3">
    <source>
        <dbReference type="PROSITE-ProRule" id="PRU00023"/>
    </source>
</evidence>
<feature type="repeat" description="ANK" evidence="3">
    <location>
        <begin position="1223"/>
        <end position="1255"/>
    </location>
</feature>
<evidence type="ECO:0000313" key="6">
    <source>
        <dbReference type="Proteomes" id="UP000215902"/>
    </source>
</evidence>
<dbReference type="OrthoDB" id="6158027at2759"/>
<dbReference type="SUPFAM" id="SSF48403">
    <property type="entry name" value="Ankyrin repeat"/>
    <property type="match status" value="6"/>
</dbReference>
<dbReference type="InterPro" id="IPR002110">
    <property type="entry name" value="Ankyrin_rpt"/>
</dbReference>
<protein>
    <submittedName>
        <fullName evidence="5">Uncharacterized protein</fullName>
    </submittedName>
</protein>
<evidence type="ECO:0000256" key="4">
    <source>
        <dbReference type="SAM" id="MobiDB-lite"/>
    </source>
</evidence>
<feature type="repeat" description="ANK" evidence="3">
    <location>
        <begin position="303"/>
        <end position="335"/>
    </location>
</feature>
<feature type="repeat" description="ANK" evidence="3">
    <location>
        <begin position="473"/>
        <end position="505"/>
    </location>
</feature>
<evidence type="ECO:0000256" key="2">
    <source>
        <dbReference type="ARBA" id="ARBA00023043"/>
    </source>
</evidence>
<organism evidence="5 6">
    <name type="scientific">Macrostomum lignano</name>
    <dbReference type="NCBI Taxonomy" id="282301"/>
    <lineage>
        <taxon>Eukaryota</taxon>
        <taxon>Metazoa</taxon>
        <taxon>Spiralia</taxon>
        <taxon>Lophotrochozoa</taxon>
        <taxon>Platyhelminthes</taxon>
        <taxon>Rhabditophora</taxon>
        <taxon>Macrostomorpha</taxon>
        <taxon>Macrostomida</taxon>
        <taxon>Macrostomidae</taxon>
        <taxon>Macrostomum</taxon>
    </lineage>
</organism>
<feature type="region of interest" description="Disordered" evidence="4">
    <location>
        <begin position="1888"/>
        <end position="1926"/>
    </location>
</feature>
<feature type="repeat" description="ANK" evidence="3">
    <location>
        <begin position="1189"/>
        <end position="1222"/>
    </location>
</feature>
<sequence length="1926" mass="210614">MNDGNELMRHLLKSMSLQPTENQPAQNQSSEDMTEFRNQLQKMSSKWNEKLAVTKQKMKKMKELPENVVKYLSAARGGDNSKCHQHLATGMNVDIRGVNNETALCLAAAGGHTDLLNLFLQHKADVNAQDEDGDTPLITAVINGKNAFVRALLDQCGDKLNLDLRNKAGKTAIQIAFKAGNEEVVTLLADKNARFDCDDEKQKKILFKCAVEGKAFFIKFWFRQHPGKQAVINMTRNSHTLSSVSALNGSLDVLEVLHQEGANLDIPDKDGDTPLFCAAQNGFRKIVEFLVRNGCKVNHKNKGGKTPLFSAVVNRHIDIVRYLANHGASISVLDKKGYSLLNAAIVAGSTENFQYLCKHLPEYCLQFNTVTKDGETCLLAASQTANMKIFEEVLKMSSDLNHRNKQGVSAVLRAAHNNQTEMVKLLIDRGADVDLPTKGNETALLCAVQQNNSAIVKLLIDTNRCNIAVQDCNGFSLIYRAVEKKNIELLQHLLKLGAPADLADVSGNTPFIVAVNQNSVETVKILVNTGKVDIGRRNLKGHTAVLLATKNQSEAMLKYLLDVGCQMDVCDKSGDTPLLLAIKKKNYKIANILLNRERMGCDASIADKSGKSCLHVAALTRKSAFITILISKGANLDKTDSQQNTSFLTSAKNKNSTELTVLEAKGSDVNRRNSEGQNAAHACISHGMNNLVALEALGCCTDAEDFMGNTPIHIAAAKGKSLAIEFLAGLGAPVDLPNKEGNTPVHLACKMGSSSALVCLVEHSAKLKVKNNQRQTELMLASRSGNEETINILLERYSKEDINLQDRSRKTALHYAIESRVDGAAKRLIEAGADVNIPDNEDFTPVLLAAQMSQWSVLSTAVEKIDSNLLLKSRNGESIAHFAASNSSIETLKKLKEKLVSLTELTKESESCLTLAATGGSIEVCEFLISEGNLVSHCNRKGENAICKAAQGKHSELFFHLATCHRSDFLLKDENGKSSLYYFLDGSESLDHSAISELLLDVDEQDLIDLNSQGFGLCHMAAKKDSAKLLRELRDRGWHLSRTTASGETCITLAAKTSGSKALKFLLELSRNKDAMEPELSKSKQEQEKAFRICAKLGKIELTDELFSRGVNVNATDEEGNTALMIACQHKQNDFALSLLSREAIPRVDVDVKNQNGFSALHFASKNQLTDCVEKLLSLGAKTDSVNSEGYTCLHEAVRGPDSTDVAELLIDSGCDVNQKTSSDETSLLLALKKGSKKLTKFLISRGARVDAEKVPISLVVKKFLSQGRREIITWLLKLEPRLDVNKVDADGRHVLFDVIDHGAEEILRLFLSSGADIECEDKRSVTPFLHALAVGREDLAKILLERGCNTEKRAANGFDCVLAAVSTRRLFTLKWLFNHVSGLNSRPQAEIKGKNALHFCCQIGHPQMFKLLLDNGFDLNKQCDIGWTPVDYAIAEGHLAIIKAADAIQNRTFLSRYEHHANTASDVPSPFAKAAANGYESLFKFLHSIGVNFEGIADTTIPFACGNGQQHIIKFLLSVGVDIQAYKNPKNGRTALLTAIDSGDLHLISFLVDKVRCDIRAVCHNRNTAIQGAVTTNQERILNYLISKGALIDEPDAEGDTPVLEASLLGHQRMLDILLEHNCNIKRLNNQARSAIHMAVIKNDNPEMLQFLIDKEIPANGRDEKGNTACMIASYQGHQKSVKLLLEHDRSLGKERNADGSTPALLAAMKGKHEVLQVLAENDCLEANDVDNEGSTILMMAIQSGSVPTVRMLLETGDCNTTAVNNNGIGVQTLATQCRDEAMLELLRQFGIEGQLAEAEATEAQQTSTVGHPIELLIFTPDTPEAQEGEEDTDQQQEELEISASEIFNDAASQRSRSTYRSTMHAVRHAPILVSDGNFMQEPEHANQAGSLISSHHPVSVAERASTVASANLSDTRHDSQSIAS</sequence>
<dbReference type="Proteomes" id="UP000215902">
    <property type="component" value="Unassembled WGS sequence"/>
</dbReference>
<reference evidence="5 6" key="1">
    <citation type="submission" date="2017-06" db="EMBL/GenBank/DDBJ databases">
        <title>A platform for efficient transgenesis in Macrostomum lignano, a flatworm model organism for stem cell research.</title>
        <authorList>
            <person name="Berezikov E."/>
        </authorList>
    </citation>
    <scope>NUCLEOTIDE SEQUENCE [LARGE SCALE GENOMIC DNA]</scope>
    <source>
        <strain evidence="5">DV1</strain>
        <tissue evidence="5">Whole organism</tissue>
    </source>
</reference>
<proteinExistence type="predicted"/>
<evidence type="ECO:0000256" key="1">
    <source>
        <dbReference type="ARBA" id="ARBA00022737"/>
    </source>
</evidence>
<feature type="repeat" description="ANK" evidence="3">
    <location>
        <begin position="99"/>
        <end position="131"/>
    </location>
</feature>
<accession>A0A267FC59</accession>
<dbReference type="STRING" id="282301.A0A267FC59"/>
<gene>
    <name evidence="5" type="ORF">BOX15_Mlig029973g1</name>
</gene>